<dbReference type="AlphaFoldDB" id="A0A1P8F581"/>
<name>A0A1P8F581_9CHLR</name>
<dbReference type="GO" id="GO:0003677">
    <property type="term" value="F:DNA binding"/>
    <property type="evidence" value="ECO:0007669"/>
    <property type="project" value="InterPro"/>
</dbReference>
<evidence type="ECO:0000259" key="1">
    <source>
        <dbReference type="PROSITE" id="PS50943"/>
    </source>
</evidence>
<dbReference type="SUPFAM" id="SSF47413">
    <property type="entry name" value="lambda repressor-like DNA-binding domains"/>
    <property type="match status" value="1"/>
</dbReference>
<protein>
    <submittedName>
        <fullName evidence="2">Helix-turn-helix domain-containing protein</fullName>
    </submittedName>
</protein>
<keyword evidence="3" id="KW-1185">Reference proteome</keyword>
<dbReference type="PROSITE" id="PS50943">
    <property type="entry name" value="HTH_CROC1"/>
    <property type="match status" value="1"/>
</dbReference>
<evidence type="ECO:0000313" key="2">
    <source>
        <dbReference type="EMBL" id="APV43623.1"/>
    </source>
</evidence>
<accession>A0A1P8F581</accession>
<reference evidence="3" key="1">
    <citation type="submission" date="2016-11" db="EMBL/GenBank/DDBJ databases">
        <title>Dehalogenimonas formicexedens sp. nov., a chlorinated alkane respiring bacterium isolated from contaminated groundwater.</title>
        <authorList>
            <person name="Key T.A."/>
            <person name="Bowman K.S."/>
            <person name="Lee I."/>
            <person name="Chun J."/>
            <person name="Albuquerque L."/>
            <person name="da Costa M.S."/>
            <person name="Rainey F.A."/>
            <person name="Moe W.M."/>
        </authorList>
    </citation>
    <scope>NUCLEOTIDE SEQUENCE [LARGE SCALE GENOMIC DNA]</scope>
    <source>
        <strain evidence="3">NSZ-14</strain>
    </source>
</reference>
<dbReference type="InterPro" id="IPR001387">
    <property type="entry name" value="Cro/C1-type_HTH"/>
</dbReference>
<dbReference type="Gene3D" id="1.10.260.40">
    <property type="entry name" value="lambda repressor-like DNA-binding domains"/>
    <property type="match status" value="1"/>
</dbReference>
<dbReference type="CDD" id="cd00093">
    <property type="entry name" value="HTH_XRE"/>
    <property type="match status" value="1"/>
</dbReference>
<organism evidence="2 3">
    <name type="scientific">Dehalogenimonas formicexedens</name>
    <dbReference type="NCBI Taxonomy" id="1839801"/>
    <lineage>
        <taxon>Bacteria</taxon>
        <taxon>Bacillati</taxon>
        <taxon>Chloroflexota</taxon>
        <taxon>Dehalococcoidia</taxon>
        <taxon>Dehalococcoidales</taxon>
        <taxon>Dehalococcoidaceae</taxon>
        <taxon>Dehalogenimonas</taxon>
    </lineage>
</organism>
<dbReference type="STRING" id="1839801.Dform_00263"/>
<dbReference type="Pfam" id="PF01381">
    <property type="entry name" value="HTH_3"/>
    <property type="match status" value="1"/>
</dbReference>
<dbReference type="EMBL" id="CP018258">
    <property type="protein sequence ID" value="APV43623.1"/>
    <property type="molecule type" value="Genomic_DNA"/>
</dbReference>
<proteinExistence type="predicted"/>
<dbReference type="RefSeq" id="WP_076003415.1">
    <property type="nucleotide sequence ID" value="NZ_CP018258.1"/>
</dbReference>
<dbReference type="InterPro" id="IPR010982">
    <property type="entry name" value="Lambda_DNA-bd_dom_sf"/>
</dbReference>
<gene>
    <name evidence="2" type="ORF">Dform_00263</name>
</gene>
<dbReference type="KEGG" id="dfo:Dform_00263"/>
<evidence type="ECO:0000313" key="3">
    <source>
        <dbReference type="Proteomes" id="UP000185934"/>
    </source>
</evidence>
<dbReference type="SMART" id="SM00530">
    <property type="entry name" value="HTH_XRE"/>
    <property type="match status" value="1"/>
</dbReference>
<dbReference type="OrthoDB" id="6386941at2"/>
<feature type="domain" description="HTH cro/C1-type" evidence="1">
    <location>
        <begin position="11"/>
        <end position="66"/>
    </location>
</feature>
<dbReference type="Proteomes" id="UP000185934">
    <property type="component" value="Chromosome"/>
</dbReference>
<sequence length="78" mass="8927">MFRVVLNRDNLEKAMLRRNLSCKLLAGKIGLSPSYLSRIITGKQNPTASVRQTLLDYFKTYSFDDLFTIQENGVGERN</sequence>